<accession>A0A379F9P4</accession>
<gene>
    <name evidence="1" type="ORF">NCTC10376_02252</name>
</gene>
<reference evidence="1 2" key="1">
    <citation type="submission" date="2018-06" db="EMBL/GenBank/DDBJ databases">
        <authorList>
            <consortium name="Pathogen Informatics"/>
            <person name="Doyle S."/>
        </authorList>
    </citation>
    <scope>NUCLEOTIDE SEQUENCE [LARGE SCALE GENOMIC DNA]</scope>
    <source>
        <strain evidence="1 2">NCTC10376</strain>
    </source>
</reference>
<proteinExistence type="predicted"/>
<name>A0A379F9P4_PROVU</name>
<dbReference type="RefSeq" id="WP_115370620.1">
    <property type="nucleotide sequence ID" value="NZ_UGTW01000001.1"/>
</dbReference>
<protein>
    <recommendedName>
        <fullName evidence="3">Chromosome partitioning protein ParB</fullName>
    </recommendedName>
</protein>
<dbReference type="EMBL" id="UGTW01000001">
    <property type="protein sequence ID" value="SUC16354.1"/>
    <property type="molecule type" value="Genomic_DNA"/>
</dbReference>
<organism evidence="1 2">
    <name type="scientific">Proteus vulgaris</name>
    <dbReference type="NCBI Taxonomy" id="585"/>
    <lineage>
        <taxon>Bacteria</taxon>
        <taxon>Pseudomonadati</taxon>
        <taxon>Pseudomonadota</taxon>
        <taxon>Gammaproteobacteria</taxon>
        <taxon>Enterobacterales</taxon>
        <taxon>Morganellaceae</taxon>
        <taxon>Proteus</taxon>
    </lineage>
</organism>
<dbReference type="AlphaFoldDB" id="A0A379F9P4"/>
<evidence type="ECO:0000313" key="2">
    <source>
        <dbReference type="Proteomes" id="UP000254331"/>
    </source>
</evidence>
<sequence length="131" mass="15404">MEIKGQLISSQRYLNEYVVLDKVKRFKVFIVDILHVTLRGKQYTLLVNGHHNFAVAKRLGIKPQYRTPKKLLKAFNSWSQSERETFIINNLTDSHLYDVNTGEVVQELMEPDFNNMSFQRNLTNGLKLYQQ</sequence>
<dbReference type="Proteomes" id="UP000254331">
    <property type="component" value="Unassembled WGS sequence"/>
</dbReference>
<evidence type="ECO:0008006" key="3">
    <source>
        <dbReference type="Google" id="ProtNLM"/>
    </source>
</evidence>
<evidence type="ECO:0000313" key="1">
    <source>
        <dbReference type="EMBL" id="SUC16354.1"/>
    </source>
</evidence>